<reference evidence="2 3" key="1">
    <citation type="submission" date="2016-05" db="EMBL/GenBank/DDBJ databases">
        <title>Nuclear genome of Blastocystis sp. subtype 1 NandII.</title>
        <authorList>
            <person name="Gentekaki E."/>
            <person name="Curtis B."/>
            <person name="Stairs C."/>
            <person name="Eme L."/>
            <person name="Herman E."/>
            <person name="Klimes V."/>
            <person name="Arias M.C."/>
            <person name="Elias M."/>
            <person name="Hilliou F."/>
            <person name="Klute M."/>
            <person name="Malik S.-B."/>
            <person name="Pightling A."/>
            <person name="Rachubinski R."/>
            <person name="Salas D."/>
            <person name="Schlacht A."/>
            <person name="Suga H."/>
            <person name="Archibald J."/>
            <person name="Ball S.G."/>
            <person name="Clark G."/>
            <person name="Dacks J."/>
            <person name="Van Der Giezen M."/>
            <person name="Tsaousis A."/>
            <person name="Roger A."/>
        </authorList>
    </citation>
    <scope>NUCLEOTIDE SEQUENCE [LARGE SCALE GENOMIC DNA]</scope>
    <source>
        <strain evidence="3">ATCC 50177 / NandII</strain>
    </source>
</reference>
<dbReference type="PANTHER" id="PTHR13219:SF6">
    <property type="entry name" value="TRANSMEMBRANE PROTEIN 94"/>
    <property type="match status" value="1"/>
</dbReference>
<feature type="transmembrane region" description="Helical" evidence="1">
    <location>
        <begin position="926"/>
        <end position="944"/>
    </location>
</feature>
<feature type="transmembrane region" description="Helical" evidence="1">
    <location>
        <begin position="12"/>
        <end position="39"/>
    </location>
</feature>
<keyword evidence="1" id="KW-0472">Membrane</keyword>
<feature type="transmembrane region" description="Helical" evidence="1">
    <location>
        <begin position="274"/>
        <end position="306"/>
    </location>
</feature>
<dbReference type="InterPro" id="IPR023298">
    <property type="entry name" value="ATPase_P-typ_TM_dom_sf"/>
</dbReference>
<name>A0A196S8X0_BLAHN</name>
<keyword evidence="3" id="KW-1185">Reference proteome</keyword>
<evidence type="ECO:0000313" key="3">
    <source>
        <dbReference type="Proteomes" id="UP000078348"/>
    </source>
</evidence>
<feature type="transmembrane region" description="Helical" evidence="1">
    <location>
        <begin position="240"/>
        <end position="262"/>
    </location>
</feature>
<dbReference type="PANTHER" id="PTHR13219">
    <property type="entry name" value="TRANSMEMBRANE PROTEIN 94"/>
    <property type="match status" value="1"/>
</dbReference>
<dbReference type="Proteomes" id="UP000078348">
    <property type="component" value="Unassembled WGS sequence"/>
</dbReference>
<evidence type="ECO:0000256" key="1">
    <source>
        <dbReference type="SAM" id="Phobius"/>
    </source>
</evidence>
<protein>
    <submittedName>
        <fullName evidence="2">Transmembrane protein</fullName>
    </submittedName>
</protein>
<proteinExistence type="predicted"/>
<keyword evidence="1 2" id="KW-0812">Transmembrane</keyword>
<keyword evidence="1" id="KW-1133">Transmembrane helix</keyword>
<feature type="transmembrane region" description="Helical" evidence="1">
    <location>
        <begin position="978"/>
        <end position="998"/>
    </location>
</feature>
<evidence type="ECO:0000313" key="2">
    <source>
        <dbReference type="EMBL" id="OAO13495.1"/>
    </source>
</evidence>
<accession>A0A196S8X0</accession>
<gene>
    <name evidence="2" type="ORF">AV274_4812</name>
</gene>
<feature type="transmembrane region" description="Helical" evidence="1">
    <location>
        <begin position="1041"/>
        <end position="1059"/>
    </location>
</feature>
<feature type="transmembrane region" description="Helical" evidence="1">
    <location>
        <begin position="45"/>
        <end position="64"/>
    </location>
</feature>
<feature type="transmembrane region" description="Helical" evidence="1">
    <location>
        <begin position="1112"/>
        <end position="1131"/>
    </location>
</feature>
<dbReference type="OrthoDB" id="5568754at2759"/>
<comment type="caution">
    <text evidence="2">The sequence shown here is derived from an EMBL/GenBank/DDBJ whole genome shotgun (WGS) entry which is preliminary data.</text>
</comment>
<dbReference type="InterPro" id="IPR039720">
    <property type="entry name" value="TMEM94"/>
</dbReference>
<organism evidence="2 3">
    <name type="scientific">Blastocystis sp. subtype 1 (strain ATCC 50177 / NandII)</name>
    <dbReference type="NCBI Taxonomy" id="478820"/>
    <lineage>
        <taxon>Eukaryota</taxon>
        <taxon>Sar</taxon>
        <taxon>Stramenopiles</taxon>
        <taxon>Bigyra</taxon>
        <taxon>Opalozoa</taxon>
        <taxon>Opalinata</taxon>
        <taxon>Blastocystidae</taxon>
        <taxon>Blastocystis</taxon>
    </lineage>
</organism>
<feature type="transmembrane region" description="Helical" evidence="1">
    <location>
        <begin position="894"/>
        <end position="914"/>
    </location>
</feature>
<dbReference type="EMBL" id="LXWW01000380">
    <property type="protein sequence ID" value="OAO13495.1"/>
    <property type="molecule type" value="Genomic_DNA"/>
</dbReference>
<feature type="transmembrane region" description="Helical" evidence="1">
    <location>
        <begin position="1079"/>
        <end position="1100"/>
    </location>
</feature>
<dbReference type="AlphaFoldDB" id="A0A196S8X0"/>
<sequence>MKRIRRELNRQLKGLLIPLISIEFVVYAATILVVCLYCLKRRTSASVLMTVEIFVLIPIIFIYCDWKLCQELFDGKRNLLRFEAILKRIQTLSESDPNWDDLLVEFEEGEVAYVFLYRERQWQRWPVLLLVKDDIFSFSSAADESNLLNLVCEPFGESKTIDTMTGTSGLYRLQETPIVPFLNRVFHMEESASNHYRPYFWKRMRRWIHADLSSQDTTGSSNPTEAVNARILNYSVYNRLYKYTYALCTCVTWIAVAVVFLINLSSLQIFDLRLLLLAFFVCPLTVAILESAYEGVYFVHLIGYWFSLKKSKKLNVPKEKELWRNYRLVHNDPLELLPSRLAIMISIPTIPLLSLPHCTNFNILSKNVVCRDYPFVSSVYCVSKEETKKPLYAQPAMTISSFNFASPASKHKPLHLKQLSLYHSKDRCAFYDKNWKENLNVLKPTGFLTLVMSRNSKELRSEEESTDIATQLAQYTLHLTNNYYRETFYEISDSIGFFNDDLSRDAIDGMINVICEKKREKEEDNETSTLTLRYKMGGRHFSDMYLFLTESGANALNVLFFGDVNTLLPFLSSVWTGHHLKPLTSELRAEIQTVETKNRQQFIPVFLAGHNSVLLSDSIPDTIRHDLEKLKHGSLFAVSKNGEISDTVRFLLQDSNFLSLVAVDDSIKENLPDTIDKMSQLGVRYVYYSPYNYNHSRKLAARMGLETGWNTAVSLADEHDDDKLQWEAFAQLPHGIAQIRERLVTQDNIPLLVHLFTHSQNKSIGEMLEVMTEWGEGVISVTNSSYRAIDGVVTKSRLLIAMNQFDSFQYLQEEENGQENDNATSNDSVSLKGKLNRDNYHFYLASNHNKEIFHINELLLSHGATLHIDNRTDMSIFPAFFNECKRVANNLDNLFLAGVTLIYSLNACLIINWLLDFPSMLESASFYFLLFLIIPLFCSFLFTAQPLLNENGVIALLPWKPLNKGDQLKIPSVFGMRVGWRILLIILTLVSMEVFYWVSVMRHHSPFTTISVFGFYNNREVTEWLAANGETKGLMQFCNNLFIILVMEVVSALVCLMMINRDSTLLENLKQKAGRELAICFAVVFVTSAAFGELVCYWKFKQEIVAMVAWWMWPAVIVLLGVLVLVDTIWMKKESFFTKERNQIYRWNFDTRLGMWSPT</sequence>
<dbReference type="SUPFAM" id="SSF81665">
    <property type="entry name" value="Calcium ATPase, transmembrane domain M"/>
    <property type="match status" value="1"/>
</dbReference>